<proteinExistence type="predicted"/>
<keyword evidence="2" id="KW-0067">ATP-binding</keyword>
<evidence type="ECO:0000256" key="1">
    <source>
        <dbReference type="SAM" id="MobiDB-lite"/>
    </source>
</evidence>
<dbReference type="InterPro" id="IPR018632">
    <property type="entry name" value="AAA-associated_dom_C"/>
</dbReference>
<protein>
    <submittedName>
        <fullName evidence="2">ABC transporter, ATP-binding protein</fullName>
    </submittedName>
</protein>
<comment type="caution">
    <text evidence="2">The sequence shown here is derived from an EMBL/GenBank/DDBJ whole genome shotgun (WGS) entry which is preliminary data.</text>
</comment>
<accession>T1BG48</accession>
<gene>
    <name evidence="2" type="ORF">B2A_00356</name>
</gene>
<organism evidence="2">
    <name type="scientific">mine drainage metagenome</name>
    <dbReference type="NCBI Taxonomy" id="410659"/>
    <lineage>
        <taxon>unclassified sequences</taxon>
        <taxon>metagenomes</taxon>
        <taxon>ecological metagenomes</taxon>
    </lineage>
</organism>
<keyword evidence="2" id="KW-0547">Nucleotide-binding</keyword>
<dbReference type="AlphaFoldDB" id="T1BG48"/>
<dbReference type="Pfam" id="PF09821">
    <property type="entry name" value="AAA_assoc_C"/>
    <property type="match status" value="1"/>
</dbReference>
<evidence type="ECO:0000313" key="2">
    <source>
        <dbReference type="EMBL" id="EQD68607.1"/>
    </source>
</evidence>
<feature type="region of interest" description="Disordered" evidence="1">
    <location>
        <begin position="151"/>
        <end position="203"/>
    </location>
</feature>
<dbReference type="EMBL" id="AUZZ01000281">
    <property type="protein sequence ID" value="EQD68607.1"/>
    <property type="molecule type" value="Genomic_DNA"/>
</dbReference>
<sequence>MPTTLPKCTPSEVQGLLVLLNSHNGAEDVALLADDLDLEIDEILPAVEFSEVLQLVKVADGRATLTDAGTRYLSASIRERKTILRDQLRRTTLFRTLLRALDSSPSKSLTDDELSQILSVTSAQADEAVQNIVNWGRYVELLRYDSDEHRLVMTPKSPPKTGGGRPPTVAAAVGPTAKSAARAPRTSDPDPPSRASPVAAFTA</sequence>
<name>T1BG48_9ZZZZ</name>
<reference evidence="2" key="1">
    <citation type="submission" date="2013-08" db="EMBL/GenBank/DDBJ databases">
        <authorList>
            <person name="Mendez C."/>
            <person name="Richter M."/>
            <person name="Ferrer M."/>
            <person name="Sanchez J."/>
        </authorList>
    </citation>
    <scope>NUCLEOTIDE SEQUENCE</scope>
</reference>
<feature type="compositionally biased region" description="Low complexity" evidence="1">
    <location>
        <begin position="166"/>
        <end position="177"/>
    </location>
</feature>
<dbReference type="GO" id="GO:0005524">
    <property type="term" value="F:ATP binding"/>
    <property type="evidence" value="ECO:0007669"/>
    <property type="project" value="UniProtKB-KW"/>
</dbReference>
<reference evidence="2" key="2">
    <citation type="journal article" date="2014" name="ISME J.">
        <title>Microbial stratification in low pH oxic and suboxic macroscopic growths along an acid mine drainage.</title>
        <authorList>
            <person name="Mendez-Garcia C."/>
            <person name="Mesa V."/>
            <person name="Sprenger R.R."/>
            <person name="Richter M."/>
            <person name="Diez M.S."/>
            <person name="Solano J."/>
            <person name="Bargiela R."/>
            <person name="Golyshina O.V."/>
            <person name="Manteca A."/>
            <person name="Ramos J.L."/>
            <person name="Gallego J.R."/>
            <person name="Llorente I."/>
            <person name="Martins Dos Santos V.A."/>
            <person name="Jensen O.N."/>
            <person name="Pelaez A.I."/>
            <person name="Sanchez J."/>
            <person name="Ferrer M."/>
        </authorList>
    </citation>
    <scope>NUCLEOTIDE SEQUENCE</scope>
</reference>